<reference evidence="2 3" key="1">
    <citation type="submission" date="2016-05" db="EMBL/GenBank/DDBJ databases">
        <title>A degradative enzymes factory behind the ericoid mycorrhizal symbiosis.</title>
        <authorList>
            <consortium name="DOE Joint Genome Institute"/>
            <person name="Martino E."/>
            <person name="Morin E."/>
            <person name="Grelet G."/>
            <person name="Kuo A."/>
            <person name="Kohler A."/>
            <person name="Daghino S."/>
            <person name="Barry K."/>
            <person name="Choi C."/>
            <person name="Cichocki N."/>
            <person name="Clum A."/>
            <person name="Copeland A."/>
            <person name="Hainaut M."/>
            <person name="Haridas S."/>
            <person name="Labutti K."/>
            <person name="Lindquist E."/>
            <person name="Lipzen A."/>
            <person name="Khouja H.-R."/>
            <person name="Murat C."/>
            <person name="Ohm R."/>
            <person name="Olson A."/>
            <person name="Spatafora J."/>
            <person name="Veneault-Fourrey C."/>
            <person name="Henrissat B."/>
            <person name="Grigoriev I."/>
            <person name="Martin F."/>
            <person name="Perotto S."/>
        </authorList>
    </citation>
    <scope>NUCLEOTIDE SEQUENCE [LARGE SCALE GENOMIC DNA]</scope>
    <source>
        <strain evidence="2 3">UAMH 7357</strain>
    </source>
</reference>
<sequence>MKDVKPTAARLQNRHVLPGEIPKEAHDNANCDPETRSPRSGKLLDSGGKNHSLLLLSHSKKHTLELPDWWIFLRTSHLMGLFSVPLYPFGPLGIDPKPLQFGGSLNTQSRPLTAPSARTGPEPEDLAAAVKSLTRIFICILFTTPSSHWSAGVGMLHVRRSARSCIIADWILIQAFKEAWSTGSGRPCSTLSNANTCTPGRLTSSNVPNQS</sequence>
<evidence type="ECO:0000313" key="2">
    <source>
        <dbReference type="EMBL" id="PMD27379.1"/>
    </source>
</evidence>
<dbReference type="EMBL" id="KZ613466">
    <property type="protein sequence ID" value="PMD27379.1"/>
    <property type="molecule type" value="Genomic_DNA"/>
</dbReference>
<protein>
    <submittedName>
        <fullName evidence="2">Uncharacterized protein</fullName>
    </submittedName>
</protein>
<feature type="compositionally biased region" description="Basic and acidic residues" evidence="1">
    <location>
        <begin position="21"/>
        <end position="37"/>
    </location>
</feature>
<dbReference type="AlphaFoldDB" id="A0A2J6QMB7"/>
<proteinExistence type="predicted"/>
<accession>A0A2J6QMB7</accession>
<keyword evidence="3" id="KW-1185">Reference proteome</keyword>
<name>A0A2J6QMB7_9HELO</name>
<evidence type="ECO:0000313" key="3">
    <source>
        <dbReference type="Proteomes" id="UP000235672"/>
    </source>
</evidence>
<organism evidence="2 3">
    <name type="scientific">Hyaloscypha hepaticicola</name>
    <dbReference type="NCBI Taxonomy" id="2082293"/>
    <lineage>
        <taxon>Eukaryota</taxon>
        <taxon>Fungi</taxon>
        <taxon>Dikarya</taxon>
        <taxon>Ascomycota</taxon>
        <taxon>Pezizomycotina</taxon>
        <taxon>Leotiomycetes</taxon>
        <taxon>Helotiales</taxon>
        <taxon>Hyaloscyphaceae</taxon>
        <taxon>Hyaloscypha</taxon>
    </lineage>
</organism>
<feature type="region of interest" description="Disordered" evidence="1">
    <location>
        <begin position="1"/>
        <end position="44"/>
    </location>
</feature>
<dbReference type="Proteomes" id="UP000235672">
    <property type="component" value="Unassembled WGS sequence"/>
</dbReference>
<gene>
    <name evidence="2" type="ORF">NA56DRAFT_697557</name>
</gene>
<evidence type="ECO:0000256" key="1">
    <source>
        <dbReference type="SAM" id="MobiDB-lite"/>
    </source>
</evidence>